<dbReference type="AlphaFoldDB" id="A0A519BJB7"/>
<dbReference type="InterPro" id="IPR051011">
    <property type="entry name" value="Metal_resp_trans_reg"/>
</dbReference>
<evidence type="ECO:0000313" key="6">
    <source>
        <dbReference type="Proteomes" id="UP000316562"/>
    </source>
</evidence>
<dbReference type="SUPFAM" id="SSF46785">
    <property type="entry name" value="Winged helix' DNA-binding domain"/>
    <property type="match status" value="1"/>
</dbReference>
<dbReference type="EMBL" id="SGBC01000001">
    <property type="protein sequence ID" value="RZD17363.1"/>
    <property type="molecule type" value="Genomic_DNA"/>
</dbReference>
<dbReference type="Proteomes" id="UP000316562">
    <property type="component" value="Unassembled WGS sequence"/>
</dbReference>
<gene>
    <name evidence="5" type="ORF">EVJ46_03805</name>
</gene>
<evidence type="ECO:0000256" key="3">
    <source>
        <dbReference type="ARBA" id="ARBA00023163"/>
    </source>
</evidence>
<sequence length="148" mass="17139">MPNLTVKKSGKNKSAERNQLIEPVVQTVLSDNSDSNNIDDVRELFYALSDKIRLKIIKLLTENEEICVCKFQEIFKLPQPNLSFHLSILRKANLVKTRKKGTWTFYKLNNENSIINILFSIIKDIRDDDKNNPNENENCLKNLLCDAE</sequence>
<keyword evidence="2" id="KW-0238">DNA-binding</keyword>
<dbReference type="PROSITE" id="PS50987">
    <property type="entry name" value="HTH_ARSR_2"/>
    <property type="match status" value="1"/>
</dbReference>
<dbReference type="InterPro" id="IPR036388">
    <property type="entry name" value="WH-like_DNA-bd_sf"/>
</dbReference>
<evidence type="ECO:0000313" key="5">
    <source>
        <dbReference type="EMBL" id="RZD17363.1"/>
    </source>
</evidence>
<dbReference type="PANTHER" id="PTHR43132">
    <property type="entry name" value="ARSENICAL RESISTANCE OPERON REPRESSOR ARSR-RELATED"/>
    <property type="match status" value="1"/>
</dbReference>
<dbReference type="InterPro" id="IPR001845">
    <property type="entry name" value="HTH_ArsR_DNA-bd_dom"/>
</dbReference>
<dbReference type="Gene3D" id="1.10.10.10">
    <property type="entry name" value="Winged helix-like DNA-binding domain superfamily/Winged helix DNA-binding domain"/>
    <property type="match status" value="1"/>
</dbReference>
<dbReference type="PANTHER" id="PTHR43132:SF2">
    <property type="entry name" value="ARSENICAL RESISTANCE OPERON REPRESSOR ARSR-RELATED"/>
    <property type="match status" value="1"/>
</dbReference>
<dbReference type="SMART" id="SM00418">
    <property type="entry name" value="HTH_ARSR"/>
    <property type="match status" value="1"/>
</dbReference>
<dbReference type="GO" id="GO:0003700">
    <property type="term" value="F:DNA-binding transcription factor activity"/>
    <property type="evidence" value="ECO:0007669"/>
    <property type="project" value="InterPro"/>
</dbReference>
<dbReference type="NCBIfam" id="NF033788">
    <property type="entry name" value="HTH_metalloreg"/>
    <property type="match status" value="1"/>
</dbReference>
<dbReference type="CDD" id="cd00090">
    <property type="entry name" value="HTH_ARSR"/>
    <property type="match status" value="1"/>
</dbReference>
<feature type="domain" description="HTH arsR-type" evidence="4">
    <location>
        <begin position="33"/>
        <end position="129"/>
    </location>
</feature>
<protein>
    <submittedName>
        <fullName evidence="5">Transcriptional regulator</fullName>
    </submittedName>
</protein>
<dbReference type="PRINTS" id="PR00778">
    <property type="entry name" value="HTHARSR"/>
</dbReference>
<evidence type="ECO:0000256" key="2">
    <source>
        <dbReference type="ARBA" id="ARBA00023125"/>
    </source>
</evidence>
<dbReference type="GO" id="GO:0003677">
    <property type="term" value="F:DNA binding"/>
    <property type="evidence" value="ECO:0007669"/>
    <property type="project" value="UniProtKB-KW"/>
</dbReference>
<accession>A0A519BJB7</accession>
<organism evidence="5 6">
    <name type="scientific">Acididesulfobacter guangdongensis</name>
    <dbReference type="NCBI Taxonomy" id="2597225"/>
    <lineage>
        <taxon>Bacteria</taxon>
        <taxon>Deltaproteobacteria</taxon>
        <taxon>Candidatus Acidulodesulfobacterales</taxon>
        <taxon>Candidatus Acididesulfobacter</taxon>
    </lineage>
</organism>
<keyword evidence="1" id="KW-0805">Transcription regulation</keyword>
<dbReference type="InterPro" id="IPR036390">
    <property type="entry name" value="WH_DNA-bd_sf"/>
</dbReference>
<dbReference type="Pfam" id="PF01022">
    <property type="entry name" value="HTH_5"/>
    <property type="match status" value="1"/>
</dbReference>
<comment type="caution">
    <text evidence="5">The sequence shown here is derived from an EMBL/GenBank/DDBJ whole genome shotgun (WGS) entry which is preliminary data.</text>
</comment>
<reference evidence="5 6" key="1">
    <citation type="journal article" date="2019" name="ISME J.">
        <title>Insights into ecological role of a new deltaproteobacterial order Candidatus Acidulodesulfobacterales by metagenomics and metatranscriptomics.</title>
        <authorList>
            <person name="Tan S."/>
            <person name="Liu J."/>
            <person name="Fang Y."/>
            <person name="Hedlund B.P."/>
            <person name="Lian Z.H."/>
            <person name="Huang L.Y."/>
            <person name="Li J.T."/>
            <person name="Huang L.N."/>
            <person name="Li W.J."/>
            <person name="Jiang H.C."/>
            <person name="Dong H.L."/>
            <person name="Shu W.S."/>
        </authorList>
    </citation>
    <scope>NUCLEOTIDE SEQUENCE [LARGE SCALE GENOMIC DNA]</scope>
    <source>
        <strain evidence="5">AP2</strain>
    </source>
</reference>
<proteinExistence type="predicted"/>
<evidence type="ECO:0000259" key="4">
    <source>
        <dbReference type="PROSITE" id="PS50987"/>
    </source>
</evidence>
<name>A0A519BJB7_ACIG2</name>
<evidence type="ECO:0000256" key="1">
    <source>
        <dbReference type="ARBA" id="ARBA00023015"/>
    </source>
</evidence>
<keyword evidence="3" id="KW-0804">Transcription</keyword>
<dbReference type="InterPro" id="IPR011991">
    <property type="entry name" value="ArsR-like_HTH"/>
</dbReference>